<feature type="domain" description="Ketoreductase" evidence="6">
    <location>
        <begin position="11"/>
        <end position="196"/>
    </location>
</feature>
<comment type="caution">
    <text evidence="7">The sequence shown here is derived from an EMBL/GenBank/DDBJ whole genome shotgun (WGS) entry which is preliminary data.</text>
</comment>
<keyword evidence="8" id="KW-1185">Reference proteome</keyword>
<dbReference type="AlphaFoldDB" id="A0A3S2YVX0"/>
<dbReference type="RefSeq" id="WP_127727564.1">
    <property type="nucleotide sequence ID" value="NZ_SACP01000003.1"/>
</dbReference>
<reference evidence="7 8" key="1">
    <citation type="submission" date="2019-01" db="EMBL/GenBank/DDBJ databases">
        <authorList>
            <person name="Chen W.-M."/>
        </authorList>
    </citation>
    <scope>NUCLEOTIDE SEQUENCE [LARGE SCALE GENOMIC DNA]</scope>
    <source>
        <strain evidence="7 8">TER-1</strain>
    </source>
</reference>
<proteinExistence type="inferred from homology"/>
<dbReference type="PANTHER" id="PTHR44196:SF1">
    <property type="entry name" value="DEHYDROGENASE_REDUCTASE SDR FAMILY MEMBER 7B"/>
    <property type="match status" value="1"/>
</dbReference>
<evidence type="ECO:0000256" key="3">
    <source>
        <dbReference type="RuleBase" id="RU000363"/>
    </source>
</evidence>
<evidence type="ECO:0000256" key="2">
    <source>
        <dbReference type="ARBA" id="ARBA00023002"/>
    </source>
</evidence>
<comment type="similarity">
    <text evidence="1 3">Belongs to the short-chain dehydrogenases/reductases (SDR) family.</text>
</comment>
<evidence type="ECO:0000256" key="4">
    <source>
        <dbReference type="SAM" id="MobiDB-lite"/>
    </source>
</evidence>
<dbReference type="Pfam" id="PF00106">
    <property type="entry name" value="adh_short"/>
    <property type="match status" value="1"/>
</dbReference>
<dbReference type="InterPro" id="IPR057326">
    <property type="entry name" value="KR_dom"/>
</dbReference>
<dbReference type="GO" id="GO:0016491">
    <property type="term" value="F:oxidoreductase activity"/>
    <property type="evidence" value="ECO:0007669"/>
    <property type="project" value="UniProtKB-KW"/>
</dbReference>
<keyword evidence="5" id="KW-0812">Transmembrane</keyword>
<dbReference type="PROSITE" id="PS00061">
    <property type="entry name" value="ADH_SHORT"/>
    <property type="match status" value="1"/>
</dbReference>
<feature type="compositionally biased region" description="Basic and acidic residues" evidence="4">
    <location>
        <begin position="271"/>
        <end position="295"/>
    </location>
</feature>
<dbReference type="GO" id="GO:0016020">
    <property type="term" value="C:membrane"/>
    <property type="evidence" value="ECO:0007669"/>
    <property type="project" value="TreeGrafter"/>
</dbReference>
<dbReference type="SUPFAM" id="SSF51735">
    <property type="entry name" value="NAD(P)-binding Rossmann-fold domains"/>
    <property type="match status" value="1"/>
</dbReference>
<feature type="region of interest" description="Disordered" evidence="4">
    <location>
        <begin position="267"/>
        <end position="296"/>
    </location>
</feature>
<dbReference type="NCBIfam" id="NF005495">
    <property type="entry name" value="PRK07109.1"/>
    <property type="match status" value="1"/>
</dbReference>
<dbReference type="PANTHER" id="PTHR44196">
    <property type="entry name" value="DEHYDROGENASE/REDUCTASE SDR FAMILY MEMBER 7B"/>
    <property type="match status" value="1"/>
</dbReference>
<dbReference type="InterPro" id="IPR020904">
    <property type="entry name" value="Sc_DH/Rdtase_CS"/>
</dbReference>
<dbReference type="Gene3D" id="3.40.50.720">
    <property type="entry name" value="NAD(P)-binding Rossmann-like Domain"/>
    <property type="match status" value="1"/>
</dbReference>
<keyword evidence="2" id="KW-0560">Oxidoreductase</keyword>
<name>A0A3S2YVX0_9HYPH</name>
<accession>A0A3S2YVX0</accession>
<keyword evidence="5" id="KW-1133">Transmembrane helix</keyword>
<dbReference type="PRINTS" id="PR00081">
    <property type="entry name" value="GDHRDH"/>
</dbReference>
<dbReference type="InterPro" id="IPR036291">
    <property type="entry name" value="NAD(P)-bd_dom_sf"/>
</dbReference>
<dbReference type="InterPro" id="IPR002347">
    <property type="entry name" value="SDR_fam"/>
</dbReference>
<keyword evidence="5" id="KW-0472">Membrane</keyword>
<organism evidence="7 8">
    <name type="scientific">Methylobacterium oryzihabitans</name>
    <dbReference type="NCBI Taxonomy" id="2499852"/>
    <lineage>
        <taxon>Bacteria</taxon>
        <taxon>Pseudomonadati</taxon>
        <taxon>Pseudomonadota</taxon>
        <taxon>Alphaproteobacteria</taxon>
        <taxon>Hyphomicrobiales</taxon>
        <taxon>Methylobacteriaceae</taxon>
        <taxon>Methylobacterium</taxon>
    </lineage>
</organism>
<dbReference type="EMBL" id="SACP01000003">
    <property type="protein sequence ID" value="RVU20589.1"/>
    <property type="molecule type" value="Genomic_DNA"/>
</dbReference>
<feature type="transmembrane region" description="Helical" evidence="5">
    <location>
        <begin position="311"/>
        <end position="328"/>
    </location>
</feature>
<gene>
    <name evidence="7" type="ORF">EOE48_04350</name>
</gene>
<evidence type="ECO:0000256" key="1">
    <source>
        <dbReference type="ARBA" id="ARBA00006484"/>
    </source>
</evidence>
<dbReference type="Proteomes" id="UP000286997">
    <property type="component" value="Unassembled WGS sequence"/>
</dbReference>
<protein>
    <submittedName>
        <fullName evidence="7">SDR family NAD(P)-dependent oxidoreductase</fullName>
    </submittedName>
</protein>
<sequence>MPSPHKPLDRQVVVITGASSGIGLATARMAARRGARLVLASRNADALAQVQDDLGREGAQVTHRVADVGRREDVQAVADWAVERFGGIDTWVNNAGISIYGRLEDVSDEDHERLFQINFWGTVYGSLVAVPLLRRDGGALVNVGSIASDLAIPLQGMYAASKHAIRGFTDALRMELEQDGAPVSVTLIKPAAIDTPFPHHARNYTDREPMLPPPVYHPDEVAHAILHAAVHPQRELIVGGGGRAMTGFKKVAPGTFDRLGGLMASQQLRAEPPRDPRGSLHGPGEDGHARGDHPGYVHRTSAYTRARTHPLATGAVLAGVGFAAAALLRRRA</sequence>
<dbReference type="OrthoDB" id="9781689at2"/>
<evidence type="ECO:0000313" key="8">
    <source>
        <dbReference type="Proteomes" id="UP000286997"/>
    </source>
</evidence>
<evidence type="ECO:0000313" key="7">
    <source>
        <dbReference type="EMBL" id="RVU20589.1"/>
    </source>
</evidence>
<dbReference type="SMART" id="SM00822">
    <property type="entry name" value="PKS_KR"/>
    <property type="match status" value="1"/>
</dbReference>
<evidence type="ECO:0000256" key="5">
    <source>
        <dbReference type="SAM" id="Phobius"/>
    </source>
</evidence>
<dbReference type="PRINTS" id="PR00080">
    <property type="entry name" value="SDRFAMILY"/>
</dbReference>
<evidence type="ECO:0000259" key="6">
    <source>
        <dbReference type="SMART" id="SM00822"/>
    </source>
</evidence>